<proteinExistence type="predicted"/>
<dbReference type="NCBIfam" id="TIGR02532">
    <property type="entry name" value="IV_pilin_GFxxxE"/>
    <property type="match status" value="1"/>
</dbReference>
<evidence type="ECO:0000259" key="1">
    <source>
        <dbReference type="Pfam" id="PF07596"/>
    </source>
</evidence>
<evidence type="ECO:0000313" key="3">
    <source>
        <dbReference type="Proteomes" id="UP000435649"/>
    </source>
</evidence>
<dbReference type="PANTHER" id="PTHR30093:SF2">
    <property type="entry name" value="TYPE II SECRETION SYSTEM PROTEIN H"/>
    <property type="match status" value="1"/>
</dbReference>
<sequence>MKKYFTLIELLVVIAIIAILASMLLPALNQARERARGTSCMNNLKQIGLAQSQYAGDSDDYIAVGRATGDVPWPENCWQYRLRSYIGYNGRVGVGNYNNIIYGKNPGCVMFCPSNQKNIVSYRTNTFDKNQFRSDGVKLSSILTKNSGHYRKYGLSRTLLAIDAGYDEAAVPNSDYLYNIGSLGSEKISPIRHSGKDNVLAADMHVTSVPFNGVDYFLVIN</sequence>
<keyword evidence="3" id="KW-1185">Reference proteome</keyword>
<dbReference type="SUPFAM" id="SSF54523">
    <property type="entry name" value="Pili subunits"/>
    <property type="match status" value="1"/>
</dbReference>
<comment type="caution">
    <text evidence="2">The sequence shown here is derived from an EMBL/GenBank/DDBJ whole genome shotgun (WGS) entry which is preliminary data.</text>
</comment>
<dbReference type="RefSeq" id="WP_106054760.1">
    <property type="nucleotide sequence ID" value="NZ_CALXOB010000013.1"/>
</dbReference>
<accession>A0A844FXW8</accession>
<feature type="domain" description="DUF1559" evidence="1">
    <location>
        <begin position="30"/>
        <end position="59"/>
    </location>
</feature>
<reference evidence="2 3" key="1">
    <citation type="submission" date="2019-08" db="EMBL/GenBank/DDBJ databases">
        <title>In-depth cultivation of the pig gut microbiome towards novel bacterial diversity and tailored functional studies.</title>
        <authorList>
            <person name="Wylensek D."/>
            <person name="Hitch T.C.A."/>
            <person name="Clavel T."/>
        </authorList>
    </citation>
    <scope>NUCLEOTIDE SEQUENCE [LARGE SCALE GENOMIC DNA]</scope>
    <source>
        <strain evidence="2 3">BBE-744-WT-12</strain>
    </source>
</reference>
<dbReference type="AlphaFoldDB" id="A0A844FXW8"/>
<organism evidence="2 3">
    <name type="scientific">Victivallis lenta</name>
    <dbReference type="NCBI Taxonomy" id="2606640"/>
    <lineage>
        <taxon>Bacteria</taxon>
        <taxon>Pseudomonadati</taxon>
        <taxon>Lentisphaerota</taxon>
        <taxon>Lentisphaeria</taxon>
        <taxon>Victivallales</taxon>
        <taxon>Victivallaceae</taxon>
        <taxon>Victivallis</taxon>
    </lineage>
</organism>
<dbReference type="Proteomes" id="UP000435649">
    <property type="component" value="Unassembled WGS sequence"/>
</dbReference>
<dbReference type="Pfam" id="PF07596">
    <property type="entry name" value="SBP_bac_10"/>
    <property type="match status" value="1"/>
</dbReference>
<name>A0A844FXW8_9BACT</name>
<evidence type="ECO:0000313" key="2">
    <source>
        <dbReference type="EMBL" id="MST96130.1"/>
    </source>
</evidence>
<dbReference type="InterPro" id="IPR012902">
    <property type="entry name" value="N_methyl_site"/>
</dbReference>
<dbReference type="Gene3D" id="3.30.700.10">
    <property type="entry name" value="Glycoprotein, Type 4 Pilin"/>
    <property type="match status" value="1"/>
</dbReference>
<dbReference type="PANTHER" id="PTHR30093">
    <property type="entry name" value="GENERAL SECRETION PATHWAY PROTEIN G"/>
    <property type="match status" value="1"/>
</dbReference>
<gene>
    <name evidence="2" type="ORF">FYJ85_03605</name>
</gene>
<dbReference type="InterPro" id="IPR045584">
    <property type="entry name" value="Pilin-like"/>
</dbReference>
<dbReference type="EMBL" id="VUNS01000002">
    <property type="protein sequence ID" value="MST96130.1"/>
    <property type="molecule type" value="Genomic_DNA"/>
</dbReference>
<dbReference type="InterPro" id="IPR011453">
    <property type="entry name" value="DUF1559"/>
</dbReference>
<protein>
    <submittedName>
        <fullName evidence="2">DUF1559 domain-containing protein</fullName>
    </submittedName>
</protein>